<dbReference type="Gene3D" id="3.40.50.300">
    <property type="entry name" value="P-loop containing nucleotide triphosphate hydrolases"/>
    <property type="match status" value="1"/>
</dbReference>
<sequence>MSDPIIEISDLSKMFRMFRSPRFRMMETLGLPVPSNSYEEFWALRDISFSIQPGERIGLIGRNGAGKSTLLKIVAGLLRPSSGYARVRGEVQALMELGTGFHPEFTGRANVISSLAYQGVTGREAKRLLDSVIDFSELDEFMDKPVKTYSAGMYSRLAFAVATAVRPEILIIDEILGAGDAYFSAKSAARMRELTSQGTTVLFVSHDMSAVQMICDRCIWIERGRMIMDSDPNDVSKRYAASIRKQEELRLRAINLKLQRGDVSELLTGTDLDKTHILRLVTSAQRAPEKPVPVYRVDLLHHNETLDSVIVGDARDDDRTERLHLLTAKGFMEWGPPSKASDGQPFRMVGRFNGSYNHAPISLRLPVGMGEDVNFSLKITHGPVDPAEPLLLQMFDGVDYITLGALQHSGARVLETVIPMEAAATSEAEPPKEDEQPERDDFTYGTGDAWIADVDFLDAKGVSHRLFHFSQPMYVKIGWRAKKPLDRLVFAVCVYGLDGRCVSQVISPFVSTEGNGSQGTVTAAFEPLRIGKGDYLVSIGIFDGLTTETSGDAVAFDVQDRKYRLRVTPPVNAALERGIVVDDAVWSVNTTRGGQK</sequence>
<proteinExistence type="inferred from homology"/>
<keyword evidence="9" id="KW-1185">Reference proteome</keyword>
<evidence type="ECO:0000313" key="9">
    <source>
        <dbReference type="Proteomes" id="UP001214170"/>
    </source>
</evidence>
<dbReference type="InterPro" id="IPR029439">
    <property type="entry name" value="Wzt_C"/>
</dbReference>
<dbReference type="Pfam" id="PF14524">
    <property type="entry name" value="Wzt_C"/>
    <property type="match status" value="1"/>
</dbReference>
<keyword evidence="5 8" id="KW-0067">ATP-binding</keyword>
<name>A0ABY8GP04_9BURK</name>
<dbReference type="PANTHER" id="PTHR46743:SF2">
    <property type="entry name" value="TEICHOIC ACIDS EXPORT ATP-BINDING PROTEIN TAGH"/>
    <property type="match status" value="1"/>
</dbReference>
<accession>A0ABY8GP04</accession>
<evidence type="ECO:0000256" key="5">
    <source>
        <dbReference type="ARBA" id="ARBA00022840"/>
    </source>
</evidence>
<dbReference type="PROSITE" id="PS50893">
    <property type="entry name" value="ABC_TRANSPORTER_2"/>
    <property type="match status" value="1"/>
</dbReference>
<feature type="compositionally biased region" description="Basic and acidic residues" evidence="6">
    <location>
        <begin position="429"/>
        <end position="442"/>
    </location>
</feature>
<evidence type="ECO:0000256" key="2">
    <source>
        <dbReference type="ARBA" id="ARBA00022448"/>
    </source>
</evidence>
<gene>
    <name evidence="8" type="ORF">P8T11_18905</name>
</gene>
<keyword evidence="3" id="KW-1003">Cell membrane</keyword>
<protein>
    <submittedName>
        <fullName evidence="8">ABC transporter ATP-binding protein</fullName>
    </submittedName>
</protein>
<evidence type="ECO:0000259" key="7">
    <source>
        <dbReference type="PROSITE" id="PS50893"/>
    </source>
</evidence>
<evidence type="ECO:0000256" key="6">
    <source>
        <dbReference type="SAM" id="MobiDB-lite"/>
    </source>
</evidence>
<dbReference type="Pfam" id="PF00005">
    <property type="entry name" value="ABC_tran"/>
    <property type="match status" value="1"/>
</dbReference>
<dbReference type="EMBL" id="CP121261">
    <property type="protein sequence ID" value="WFP06391.1"/>
    <property type="molecule type" value="Genomic_DNA"/>
</dbReference>
<keyword evidence="4" id="KW-0547">Nucleotide-binding</keyword>
<dbReference type="SUPFAM" id="SSF52540">
    <property type="entry name" value="P-loop containing nucleoside triphosphate hydrolases"/>
    <property type="match status" value="1"/>
</dbReference>
<keyword evidence="2" id="KW-0813">Transport</keyword>
<dbReference type="InterPro" id="IPR050683">
    <property type="entry name" value="Bact_Polysacc_Export_ATP-bd"/>
</dbReference>
<evidence type="ECO:0000256" key="1">
    <source>
        <dbReference type="ARBA" id="ARBA00005417"/>
    </source>
</evidence>
<evidence type="ECO:0000256" key="3">
    <source>
        <dbReference type="ARBA" id="ARBA00022475"/>
    </source>
</evidence>
<dbReference type="SMART" id="SM00382">
    <property type="entry name" value="AAA"/>
    <property type="match status" value="1"/>
</dbReference>
<dbReference type="Gene3D" id="2.70.50.60">
    <property type="entry name" value="abc- transporter (atp binding component) like domain"/>
    <property type="match status" value="1"/>
</dbReference>
<feature type="domain" description="ABC transporter" evidence="7">
    <location>
        <begin position="6"/>
        <end position="248"/>
    </location>
</feature>
<dbReference type="InterPro" id="IPR003593">
    <property type="entry name" value="AAA+_ATPase"/>
</dbReference>
<dbReference type="PANTHER" id="PTHR46743">
    <property type="entry name" value="TEICHOIC ACIDS EXPORT ATP-BINDING PROTEIN TAGH"/>
    <property type="match status" value="1"/>
</dbReference>
<comment type="similarity">
    <text evidence="1">Belongs to the ABC transporter superfamily.</text>
</comment>
<dbReference type="CDD" id="cd03220">
    <property type="entry name" value="ABC_KpsT_Wzt"/>
    <property type="match status" value="1"/>
</dbReference>
<dbReference type="GO" id="GO:0005524">
    <property type="term" value="F:ATP binding"/>
    <property type="evidence" value="ECO:0007669"/>
    <property type="project" value="UniProtKB-KW"/>
</dbReference>
<dbReference type="CDD" id="cd10147">
    <property type="entry name" value="Wzt_C-like"/>
    <property type="match status" value="1"/>
</dbReference>
<evidence type="ECO:0000313" key="8">
    <source>
        <dbReference type="EMBL" id="WFP06391.1"/>
    </source>
</evidence>
<reference evidence="8 9" key="1">
    <citation type="submission" date="2023-03" db="EMBL/GenBank/DDBJ databases">
        <title>Achromobacter spanius LIG8.</title>
        <authorList>
            <person name="Shrestha S."/>
        </authorList>
    </citation>
    <scope>NUCLEOTIDE SEQUENCE [LARGE SCALE GENOMIC DNA]</scope>
    <source>
        <strain evidence="8 9">LIG8</strain>
    </source>
</reference>
<organism evidence="8 9">
    <name type="scientific">Achromobacter spanius</name>
    <dbReference type="NCBI Taxonomy" id="217203"/>
    <lineage>
        <taxon>Bacteria</taxon>
        <taxon>Pseudomonadati</taxon>
        <taxon>Pseudomonadota</taxon>
        <taxon>Betaproteobacteria</taxon>
        <taxon>Burkholderiales</taxon>
        <taxon>Alcaligenaceae</taxon>
        <taxon>Achromobacter</taxon>
    </lineage>
</organism>
<feature type="region of interest" description="Disordered" evidence="6">
    <location>
        <begin position="423"/>
        <end position="442"/>
    </location>
</feature>
<dbReference type="InterPro" id="IPR015860">
    <property type="entry name" value="ABC_transpr_TagH-like"/>
</dbReference>
<dbReference type="InterPro" id="IPR027417">
    <property type="entry name" value="P-loop_NTPase"/>
</dbReference>
<evidence type="ECO:0000256" key="4">
    <source>
        <dbReference type="ARBA" id="ARBA00022741"/>
    </source>
</evidence>
<dbReference type="RefSeq" id="WP_268080555.1">
    <property type="nucleotide sequence ID" value="NZ_CP106885.1"/>
</dbReference>
<dbReference type="Proteomes" id="UP001214170">
    <property type="component" value="Chromosome"/>
</dbReference>
<dbReference type="InterPro" id="IPR003439">
    <property type="entry name" value="ABC_transporter-like_ATP-bd"/>
</dbReference>
<keyword evidence="3" id="KW-0472">Membrane</keyword>